<keyword evidence="4" id="KW-1185">Reference proteome</keyword>
<dbReference type="GO" id="GO:0008270">
    <property type="term" value="F:zinc ion binding"/>
    <property type="evidence" value="ECO:0007669"/>
    <property type="project" value="UniProtKB-KW"/>
</dbReference>
<dbReference type="InterPro" id="IPR013087">
    <property type="entry name" value="Znf_C2H2_type"/>
</dbReference>
<sequence>AGRPGAPNIQGHHDDHHIECVDADEHNLTWYLDLLDTTGSDKHFGASELWRGTCEQLPAVADRDITPALSDGLDLLPEPSIPTSYSFNFTSGTTSSPEADIFPILSTVSEDPGPQIAEHSSSASPADLPLFHTCDFCHDTFSNLGQLIDHIELKHRRGRRFYCRTCDMDFGLKKDFRRHLESAKPHQLSAIRCRCHKLFRKDKFRNHLQRKKPCDNIVHFLCFCGHSVDSNALDAVSRIVQHIGDCGRGRPGRPKK</sequence>
<dbReference type="Proteomes" id="UP000801864">
    <property type="component" value="Unassembled WGS sequence"/>
</dbReference>
<proteinExistence type="predicted"/>
<protein>
    <recommendedName>
        <fullName evidence="2">C2H2-type domain-containing protein</fullName>
    </recommendedName>
</protein>
<dbReference type="SMART" id="SM00355">
    <property type="entry name" value="ZnF_C2H2"/>
    <property type="match status" value="2"/>
</dbReference>
<dbReference type="InterPro" id="IPR036236">
    <property type="entry name" value="Znf_C2H2_sf"/>
</dbReference>
<dbReference type="PROSITE" id="PS50157">
    <property type="entry name" value="ZINC_FINGER_C2H2_2"/>
    <property type="match status" value="1"/>
</dbReference>
<dbReference type="PROSITE" id="PS00028">
    <property type="entry name" value="ZINC_FINGER_C2H2_1"/>
    <property type="match status" value="1"/>
</dbReference>
<feature type="non-terminal residue" evidence="3">
    <location>
        <position position="1"/>
    </location>
</feature>
<evidence type="ECO:0000313" key="4">
    <source>
        <dbReference type="Proteomes" id="UP000801864"/>
    </source>
</evidence>
<accession>A0A9P4X7D8</accession>
<evidence type="ECO:0000256" key="1">
    <source>
        <dbReference type="PROSITE-ProRule" id="PRU00042"/>
    </source>
</evidence>
<keyword evidence="1" id="KW-0479">Metal-binding</keyword>
<organism evidence="3 4">
    <name type="scientific">Trichoderma lentiforme</name>
    <dbReference type="NCBI Taxonomy" id="1567552"/>
    <lineage>
        <taxon>Eukaryota</taxon>
        <taxon>Fungi</taxon>
        <taxon>Dikarya</taxon>
        <taxon>Ascomycota</taxon>
        <taxon>Pezizomycotina</taxon>
        <taxon>Sordariomycetes</taxon>
        <taxon>Hypocreomycetidae</taxon>
        <taxon>Hypocreales</taxon>
        <taxon>Hypocreaceae</taxon>
        <taxon>Trichoderma</taxon>
    </lineage>
</organism>
<evidence type="ECO:0000259" key="2">
    <source>
        <dbReference type="PROSITE" id="PS50157"/>
    </source>
</evidence>
<evidence type="ECO:0000313" key="3">
    <source>
        <dbReference type="EMBL" id="KAF3062699.1"/>
    </source>
</evidence>
<keyword evidence="1" id="KW-0862">Zinc</keyword>
<dbReference type="SUPFAM" id="SSF57667">
    <property type="entry name" value="beta-beta-alpha zinc fingers"/>
    <property type="match status" value="1"/>
</dbReference>
<name>A0A9P4X7D8_9HYPO</name>
<comment type="caution">
    <text evidence="3">The sequence shown here is derived from an EMBL/GenBank/DDBJ whole genome shotgun (WGS) entry which is preliminary data.</text>
</comment>
<feature type="domain" description="C2H2-type" evidence="2">
    <location>
        <begin position="132"/>
        <end position="160"/>
    </location>
</feature>
<reference evidence="3 4" key="1">
    <citation type="submission" date="2018-06" db="EMBL/GenBank/DDBJ databases">
        <title>Genome analysis of cellulolytic fungus Trichoderma lentiforme CFAM-422.</title>
        <authorList>
            <person name="Steindorff A.S."/>
            <person name="Formighieri E.F."/>
            <person name="Midorikawa G.E.O."/>
            <person name="Tamietti M.S."/>
            <person name="Ramos E.Z."/>
            <person name="Silva A.S."/>
            <person name="Bon E.P.S."/>
            <person name="Mendes T.D."/>
            <person name="Damaso M.C.T."/>
            <person name="Favaro L.C.L."/>
        </authorList>
    </citation>
    <scope>NUCLEOTIDE SEQUENCE [LARGE SCALE GENOMIC DNA]</scope>
    <source>
        <strain evidence="3 4">CFAM-422</strain>
    </source>
</reference>
<dbReference type="Gene3D" id="3.30.160.60">
    <property type="entry name" value="Classic Zinc Finger"/>
    <property type="match status" value="1"/>
</dbReference>
<dbReference type="EMBL" id="QLNT01000021">
    <property type="protein sequence ID" value="KAF3062699.1"/>
    <property type="molecule type" value="Genomic_DNA"/>
</dbReference>
<dbReference type="AlphaFoldDB" id="A0A9P4X7D8"/>
<keyword evidence="1" id="KW-0863">Zinc-finger</keyword>
<gene>
    <name evidence="3" type="ORF">CFAM422_010808</name>
</gene>